<protein>
    <submittedName>
        <fullName evidence="3">Uncharacterized protein</fullName>
    </submittedName>
</protein>
<feature type="compositionally biased region" description="Polar residues" evidence="1">
    <location>
        <begin position="134"/>
        <end position="144"/>
    </location>
</feature>
<keyword evidence="2" id="KW-0812">Transmembrane</keyword>
<keyword evidence="4" id="KW-1185">Reference proteome</keyword>
<accession>A0AA88LE63</accession>
<organism evidence="3 4">
    <name type="scientific">Channa striata</name>
    <name type="common">Snakehead murrel</name>
    <name type="synonym">Ophicephalus striatus</name>
    <dbReference type="NCBI Taxonomy" id="64152"/>
    <lineage>
        <taxon>Eukaryota</taxon>
        <taxon>Metazoa</taxon>
        <taxon>Chordata</taxon>
        <taxon>Craniata</taxon>
        <taxon>Vertebrata</taxon>
        <taxon>Euteleostomi</taxon>
        <taxon>Actinopterygii</taxon>
        <taxon>Neopterygii</taxon>
        <taxon>Teleostei</taxon>
        <taxon>Neoteleostei</taxon>
        <taxon>Acanthomorphata</taxon>
        <taxon>Anabantaria</taxon>
        <taxon>Anabantiformes</taxon>
        <taxon>Channoidei</taxon>
        <taxon>Channidae</taxon>
        <taxon>Channa</taxon>
    </lineage>
</organism>
<dbReference type="Proteomes" id="UP001187415">
    <property type="component" value="Unassembled WGS sequence"/>
</dbReference>
<reference evidence="3" key="1">
    <citation type="submission" date="2023-07" db="EMBL/GenBank/DDBJ databases">
        <title>Chromosome-level Genome Assembly of Striped Snakehead (Channa striata).</title>
        <authorList>
            <person name="Liu H."/>
        </authorList>
    </citation>
    <scope>NUCLEOTIDE SEQUENCE</scope>
    <source>
        <strain evidence="3">Gz</strain>
        <tissue evidence="3">Muscle</tissue>
    </source>
</reference>
<dbReference type="InterPro" id="IPR036179">
    <property type="entry name" value="Ig-like_dom_sf"/>
</dbReference>
<sequence length="144" mass="16029">MTIHHVTKSDEGVYKCHISSRGESPPGWIYVTVKPTNTPPPTSTCSSSTFTPSAPSSSLRPVLLSLPFIFAPVLLVFVVLLVRRCVQRKPKADEVNTGEDITHDITYSDVTVLHQQRQQQPTRRSREPEDVYSSLKSTSTPSHQ</sequence>
<evidence type="ECO:0000256" key="1">
    <source>
        <dbReference type="SAM" id="MobiDB-lite"/>
    </source>
</evidence>
<proteinExistence type="predicted"/>
<evidence type="ECO:0000256" key="2">
    <source>
        <dbReference type="SAM" id="Phobius"/>
    </source>
</evidence>
<dbReference type="AlphaFoldDB" id="A0AA88LE63"/>
<keyword evidence="2" id="KW-1133">Transmembrane helix</keyword>
<name>A0AA88LE63_CHASR</name>
<feature type="transmembrane region" description="Helical" evidence="2">
    <location>
        <begin position="62"/>
        <end position="82"/>
    </location>
</feature>
<gene>
    <name evidence="3" type="ORF">Q5P01_000443</name>
</gene>
<comment type="caution">
    <text evidence="3">The sequence shown here is derived from an EMBL/GenBank/DDBJ whole genome shotgun (WGS) entry which is preliminary data.</text>
</comment>
<evidence type="ECO:0000313" key="3">
    <source>
        <dbReference type="EMBL" id="KAK2810122.1"/>
    </source>
</evidence>
<feature type="region of interest" description="Disordered" evidence="1">
    <location>
        <begin position="109"/>
        <end position="144"/>
    </location>
</feature>
<evidence type="ECO:0000313" key="4">
    <source>
        <dbReference type="Proteomes" id="UP001187415"/>
    </source>
</evidence>
<dbReference type="SUPFAM" id="SSF48726">
    <property type="entry name" value="Immunoglobulin"/>
    <property type="match status" value="1"/>
</dbReference>
<dbReference type="EMBL" id="JAUPFM010000258">
    <property type="protein sequence ID" value="KAK2810122.1"/>
    <property type="molecule type" value="Genomic_DNA"/>
</dbReference>
<keyword evidence="2" id="KW-0472">Membrane</keyword>